<sequence length="418" mass="46047">MILRDAMISAESTRTRWVPVSEQDHAEVLRALEGVLASPHFCNSKRYPAFLRYVVEQSLLGQADQLKERTIGVEVFGRTPTYDTNTDTVVRYTAGEVRKRLSLHYHEVAETSIQIHLSARSYQPEFLMLDEAGEAAQVEIPVAVVERVQDESRRPLSPGTPVRSGTGLRKWVLPVVMVVVLLLLGGAAWMRLMARHKGDSLHQFWAPVLQANAPVLISPGGVVFSQTSRIGTQVADHDVMNPFLSFENGLAMGRVAALVNGMGGSYTIQSSNATSLAQIRESPVVLIGAYNNAWTQRLLEPLRFHFSAHPGEQIVDGAQPGRHWVRDLARPYSESPDYAIVARFRNPSTDSMVVAVAGLQRYGTDAASQFIISPRSLNTLDARLGPGWADANVEIVLKVDVVNGRVGAPMIEDAYTWK</sequence>
<reference evidence="3" key="1">
    <citation type="submission" date="2011-01" db="EMBL/GenBank/DDBJ databases">
        <title>Complete sequence of plasmid1 of Acidobacterium sp. MP5ACTX9.</title>
        <authorList>
            <consortium name="US DOE Joint Genome Institute"/>
            <person name="Lucas S."/>
            <person name="Copeland A."/>
            <person name="Lapidus A."/>
            <person name="Cheng J.-F."/>
            <person name="Goodwin L."/>
            <person name="Pitluck S."/>
            <person name="Teshima H."/>
            <person name="Detter J.C."/>
            <person name="Han C."/>
            <person name="Tapia R."/>
            <person name="Land M."/>
            <person name="Hauser L."/>
            <person name="Kyrpides N."/>
            <person name="Ivanova N."/>
            <person name="Ovchinnikova G."/>
            <person name="Pagani I."/>
            <person name="Rawat S.R."/>
            <person name="Mannisto M."/>
            <person name="Haggblom M.M."/>
            <person name="Woyke T."/>
        </authorList>
    </citation>
    <scope>NUCLEOTIDE SEQUENCE [LARGE SCALE GENOMIC DNA]</scope>
    <source>
        <strain evidence="3">MP5ACTX9</strain>
        <plasmid evidence="3">Plasmid pACIX901</plasmid>
    </source>
</reference>
<dbReference type="RefSeq" id="WP_013572733.1">
    <property type="nucleotide sequence ID" value="NC_015057.1"/>
</dbReference>
<geneLocation type="plasmid" evidence="2 3">
    <name>pACIX901</name>
</geneLocation>
<dbReference type="Proteomes" id="UP000000343">
    <property type="component" value="Plasmid pACIX901"/>
</dbReference>
<evidence type="ECO:0000313" key="3">
    <source>
        <dbReference type="Proteomes" id="UP000000343"/>
    </source>
</evidence>
<organism evidence="3">
    <name type="scientific">Granulicella tundricola (strain ATCC BAA-1859 / DSM 23138 / MP5ACTX9)</name>
    <dbReference type="NCBI Taxonomy" id="1198114"/>
    <lineage>
        <taxon>Bacteria</taxon>
        <taxon>Pseudomonadati</taxon>
        <taxon>Acidobacteriota</taxon>
        <taxon>Terriglobia</taxon>
        <taxon>Terriglobales</taxon>
        <taxon>Acidobacteriaceae</taxon>
        <taxon>Granulicella</taxon>
    </lineage>
</organism>
<proteinExistence type="predicted"/>
<evidence type="ECO:0000313" key="2">
    <source>
        <dbReference type="EMBL" id="ADW70821.1"/>
    </source>
</evidence>
<dbReference type="AlphaFoldDB" id="E8X5T7"/>
<accession>E8X5T7</accession>
<keyword evidence="1" id="KW-0472">Membrane</keyword>
<name>E8X5T7_GRATM</name>
<keyword evidence="1" id="KW-1133">Transmembrane helix</keyword>
<dbReference type="HOGENOM" id="CLU_036287_0_0_0"/>
<dbReference type="KEGG" id="acm:AciX9_4025"/>
<dbReference type="EMBL" id="CP002481">
    <property type="protein sequence ID" value="ADW70821.1"/>
    <property type="molecule type" value="Genomic_DNA"/>
</dbReference>
<protein>
    <submittedName>
        <fullName evidence="2">Uncharacterized protein</fullName>
    </submittedName>
</protein>
<keyword evidence="3" id="KW-1185">Reference proteome</keyword>
<keyword evidence="1" id="KW-0812">Transmembrane</keyword>
<feature type="transmembrane region" description="Helical" evidence="1">
    <location>
        <begin position="171"/>
        <end position="190"/>
    </location>
</feature>
<keyword evidence="2" id="KW-0614">Plasmid</keyword>
<dbReference type="OrthoDB" id="115074at2"/>
<evidence type="ECO:0000256" key="1">
    <source>
        <dbReference type="SAM" id="Phobius"/>
    </source>
</evidence>
<gene>
    <name evidence="2" type="ordered locus">AciX9_4025</name>
</gene>